<organism evidence="1 2">
    <name type="scientific">Magallana gigas</name>
    <name type="common">Pacific oyster</name>
    <name type="synonym">Crassostrea gigas</name>
    <dbReference type="NCBI Taxonomy" id="29159"/>
    <lineage>
        <taxon>Eukaryota</taxon>
        <taxon>Metazoa</taxon>
        <taxon>Spiralia</taxon>
        <taxon>Lophotrochozoa</taxon>
        <taxon>Mollusca</taxon>
        <taxon>Bivalvia</taxon>
        <taxon>Autobranchia</taxon>
        <taxon>Pteriomorphia</taxon>
        <taxon>Ostreida</taxon>
        <taxon>Ostreoidea</taxon>
        <taxon>Ostreidae</taxon>
        <taxon>Magallana</taxon>
    </lineage>
</organism>
<dbReference type="EnsemblMetazoa" id="G23847.1">
    <property type="protein sequence ID" value="G23847.1:cds"/>
    <property type="gene ID" value="G23847"/>
</dbReference>
<name>A0A8W8KN19_MAGGI</name>
<proteinExistence type="predicted"/>
<protein>
    <submittedName>
        <fullName evidence="1">Uncharacterized protein</fullName>
    </submittedName>
</protein>
<evidence type="ECO:0000313" key="1">
    <source>
        <dbReference type="EnsemblMetazoa" id="G23847.1:cds"/>
    </source>
</evidence>
<dbReference type="AlphaFoldDB" id="A0A8W8KN19"/>
<accession>A0A8W8KN19</accession>
<keyword evidence="2" id="KW-1185">Reference proteome</keyword>
<reference evidence="1" key="1">
    <citation type="submission" date="2022-08" db="UniProtKB">
        <authorList>
            <consortium name="EnsemblMetazoa"/>
        </authorList>
    </citation>
    <scope>IDENTIFICATION</scope>
    <source>
        <strain evidence="1">05x7-T-G4-1.051#20</strain>
    </source>
</reference>
<sequence>MILIARTGCGLSFVGPDQSEHICHHAVFVGILTLHISSKMVVSRTSPRATFLPLSLVLVVTLVGRIAATDSDKNRTVSSIFPDFGALAMLFSKTVDEFLNNTLSMFKDLPPNYKNTSTEILNKNGTNYLKNTTIIKESTNGSFTGMFMQKSQKMENGTSIT</sequence>
<evidence type="ECO:0000313" key="2">
    <source>
        <dbReference type="Proteomes" id="UP000005408"/>
    </source>
</evidence>
<dbReference type="Proteomes" id="UP000005408">
    <property type="component" value="Unassembled WGS sequence"/>
</dbReference>